<dbReference type="EC" id="3.2.2.n1" evidence="2"/>
<gene>
    <name evidence="3" type="ORF">HNQ73_002888</name>
</gene>
<dbReference type="PANTHER" id="PTHR43393">
    <property type="entry name" value="CYTOKININ RIBOSIDE 5'-MONOPHOSPHATE PHOSPHORIBOHYDROLASE"/>
    <property type="match status" value="1"/>
</dbReference>
<name>A0A841K9X7_9HYPH</name>
<dbReference type="Gene3D" id="3.40.50.450">
    <property type="match status" value="1"/>
</dbReference>
<dbReference type="AlphaFoldDB" id="A0A841K9X7"/>
<dbReference type="InterPro" id="IPR052341">
    <property type="entry name" value="LOG_family_nucleotidases"/>
</dbReference>
<organism evidence="3 4">
    <name type="scientific">Chelatococcus composti</name>
    <dbReference type="NCBI Taxonomy" id="1743235"/>
    <lineage>
        <taxon>Bacteria</taxon>
        <taxon>Pseudomonadati</taxon>
        <taxon>Pseudomonadota</taxon>
        <taxon>Alphaproteobacteria</taxon>
        <taxon>Hyphomicrobiales</taxon>
        <taxon>Chelatococcaceae</taxon>
        <taxon>Chelatococcus</taxon>
    </lineage>
</organism>
<dbReference type="NCBIfam" id="TIGR00730">
    <property type="entry name" value="Rossman fold protein, TIGR00730 family"/>
    <property type="match status" value="1"/>
</dbReference>
<proteinExistence type="inferred from homology"/>
<protein>
    <recommendedName>
        <fullName evidence="2">Cytokinin riboside 5'-monophosphate phosphoribohydrolase</fullName>
        <ecNumber evidence="2">3.2.2.n1</ecNumber>
    </recommendedName>
</protein>
<dbReference type="InterPro" id="IPR031100">
    <property type="entry name" value="LOG_fam"/>
</dbReference>
<reference evidence="3 4" key="1">
    <citation type="submission" date="2020-08" db="EMBL/GenBank/DDBJ databases">
        <title>Genomic Encyclopedia of Type Strains, Phase IV (KMG-IV): sequencing the most valuable type-strain genomes for metagenomic binning, comparative biology and taxonomic classification.</title>
        <authorList>
            <person name="Goeker M."/>
        </authorList>
    </citation>
    <scope>NUCLEOTIDE SEQUENCE [LARGE SCALE GENOMIC DNA]</scope>
    <source>
        <strain evidence="3 4">DSM 101465</strain>
    </source>
</reference>
<comment type="similarity">
    <text evidence="2">Belongs to the LOG family.</text>
</comment>
<evidence type="ECO:0000256" key="2">
    <source>
        <dbReference type="RuleBase" id="RU363015"/>
    </source>
</evidence>
<dbReference type="SUPFAM" id="SSF102405">
    <property type="entry name" value="MCP/YpsA-like"/>
    <property type="match status" value="1"/>
</dbReference>
<comment type="caution">
    <text evidence="3">The sequence shown here is derived from an EMBL/GenBank/DDBJ whole genome shotgun (WGS) entry which is preliminary data.</text>
</comment>
<sequence>MTSDNRKQLESPSYRLPALDQEFLLSDAMRGVRFLLEYAKAEVTLRRWGVRSTIVVFGTARARPLDDPAAVAAMSERERKQLERRARWYEEARRFGRIASERGGAMNHDGDGQRDNVIATGGGPGIMEAANRGAFEAGAPSIGFNITLPHEQEPNAYSTPELTFRFHYFAMRKMHLAMRANALVVFPGGFGTLDELFELLTLLQTQKAPRLPVVLYDASYWRSIINFEALVDEGTISPHDLDLFDFAESAEEIWDKLVASGLRLPPQSR</sequence>
<dbReference type="PANTHER" id="PTHR43393:SF3">
    <property type="entry name" value="LYSINE DECARBOXYLASE-LIKE PROTEIN"/>
    <property type="match status" value="1"/>
</dbReference>
<dbReference type="Proteomes" id="UP000588017">
    <property type="component" value="Unassembled WGS sequence"/>
</dbReference>
<dbReference type="InterPro" id="IPR005269">
    <property type="entry name" value="LOG"/>
</dbReference>
<dbReference type="GO" id="GO:0009691">
    <property type="term" value="P:cytokinin biosynthetic process"/>
    <property type="evidence" value="ECO:0007669"/>
    <property type="project" value="UniProtKB-UniRule"/>
</dbReference>
<accession>A0A841K9X7</accession>
<dbReference type="EMBL" id="JACHEH010000006">
    <property type="protein sequence ID" value="MBB6169251.1"/>
    <property type="molecule type" value="Genomic_DNA"/>
</dbReference>
<comment type="catalytic activity">
    <reaction evidence="1">
        <text>AMP + H2O = D-ribose 5-phosphate + adenine</text>
        <dbReference type="Rhea" id="RHEA:20129"/>
        <dbReference type="ChEBI" id="CHEBI:15377"/>
        <dbReference type="ChEBI" id="CHEBI:16708"/>
        <dbReference type="ChEBI" id="CHEBI:78346"/>
        <dbReference type="ChEBI" id="CHEBI:456215"/>
        <dbReference type="EC" id="3.2.2.4"/>
    </reaction>
</comment>
<evidence type="ECO:0000313" key="3">
    <source>
        <dbReference type="EMBL" id="MBB6169251.1"/>
    </source>
</evidence>
<keyword evidence="2" id="KW-0203">Cytokinin biosynthesis</keyword>
<dbReference type="GO" id="GO:0008714">
    <property type="term" value="F:AMP nucleosidase activity"/>
    <property type="evidence" value="ECO:0007669"/>
    <property type="project" value="UniProtKB-EC"/>
</dbReference>
<evidence type="ECO:0000313" key="4">
    <source>
        <dbReference type="Proteomes" id="UP000588017"/>
    </source>
</evidence>
<dbReference type="Pfam" id="PF03641">
    <property type="entry name" value="Lysine_decarbox"/>
    <property type="match status" value="1"/>
</dbReference>
<keyword evidence="4" id="KW-1185">Reference proteome</keyword>
<dbReference type="GO" id="GO:0005829">
    <property type="term" value="C:cytosol"/>
    <property type="evidence" value="ECO:0007669"/>
    <property type="project" value="TreeGrafter"/>
</dbReference>
<keyword evidence="2" id="KW-0378">Hydrolase</keyword>
<evidence type="ECO:0000256" key="1">
    <source>
        <dbReference type="ARBA" id="ARBA00000274"/>
    </source>
</evidence>